<comment type="caution">
    <text evidence="2">The sequence shown here is derived from an EMBL/GenBank/DDBJ whole genome shotgun (WGS) entry which is preliminary data.</text>
</comment>
<proteinExistence type="predicted"/>
<reference evidence="3" key="3">
    <citation type="journal article" date="2018" name="Mol. Plant Microbe Interact.">
        <title>Genome sequence resources for the wheat stripe rust pathogen (Puccinia striiformis f. sp. tritici) and the barley stripe rust pathogen (Puccinia striiformis f. sp. hordei).</title>
        <authorList>
            <person name="Xia C."/>
            <person name="Wang M."/>
            <person name="Yin C."/>
            <person name="Cornejo O.E."/>
            <person name="Hulbert S.H."/>
            <person name="Chen X."/>
        </authorList>
    </citation>
    <scope>NUCLEOTIDE SEQUENCE [LARGE SCALE GENOMIC DNA]</scope>
    <source>
        <strain evidence="3">93TX-2</strain>
    </source>
</reference>
<accession>A0A2S4WAW3</accession>
<dbReference type="EMBL" id="PKSM01000057">
    <property type="protein sequence ID" value="POW18899.1"/>
    <property type="molecule type" value="Genomic_DNA"/>
</dbReference>
<reference evidence="3" key="2">
    <citation type="journal article" date="2018" name="BMC Genomics">
        <title>Genomic insights into host adaptation between the wheat stripe rust pathogen (Puccinia striiformis f. sp. tritici) and the barley stripe rust pathogen (Puccinia striiformis f. sp. hordei).</title>
        <authorList>
            <person name="Xia C."/>
            <person name="Wang M."/>
            <person name="Yin C."/>
            <person name="Cornejo O.E."/>
            <person name="Hulbert S.H."/>
            <person name="Chen X."/>
        </authorList>
    </citation>
    <scope>NUCLEOTIDE SEQUENCE [LARGE SCALE GENOMIC DNA]</scope>
    <source>
        <strain evidence="3">93TX-2</strain>
    </source>
</reference>
<feature type="chain" id="PRO_5015423145" evidence="1">
    <location>
        <begin position="19"/>
        <end position="270"/>
    </location>
</feature>
<reference evidence="2 3" key="1">
    <citation type="submission" date="2017-12" db="EMBL/GenBank/DDBJ databases">
        <title>Gene loss provides genomic basis for host adaptation in cereal stripe rust fungi.</title>
        <authorList>
            <person name="Xia C."/>
        </authorList>
    </citation>
    <scope>NUCLEOTIDE SEQUENCE [LARGE SCALE GENOMIC DNA]</scope>
    <source>
        <strain evidence="2 3">93TX-2</strain>
    </source>
</reference>
<dbReference type="Proteomes" id="UP000238274">
    <property type="component" value="Unassembled WGS sequence"/>
</dbReference>
<protein>
    <submittedName>
        <fullName evidence="2">Uncharacterized protein</fullName>
    </submittedName>
</protein>
<keyword evidence="3" id="KW-1185">Reference proteome</keyword>
<evidence type="ECO:0000256" key="1">
    <source>
        <dbReference type="SAM" id="SignalP"/>
    </source>
</evidence>
<evidence type="ECO:0000313" key="2">
    <source>
        <dbReference type="EMBL" id="POW18899.1"/>
    </source>
</evidence>
<dbReference type="OrthoDB" id="2505016at2759"/>
<sequence length="270" mass="27336">MTRLTASLLLVTLTVASAYPSLLGSVVADETLSCAHYAQANTESASKPLFPDFFLLAERFHCDVAKLYILSKNLKACSDRPNVVCSQKCTGGVVVDGCSSAQSSSAALTRQTCTIAFNQASTTNSTCVNAQACSGCAASSSPLIPVIGTLGGSAATLAPQAPAGPTPVAPIITQNNTISAPIVKANLTLPSAPAAAIGVVAPPSIQAVSPPANKAAKSNNTTSPTIVYLTEGEAPEEDDNSTSIASSRYSKNSAPLVVTLGFMAVGFVAL</sequence>
<organism evidence="2 3">
    <name type="scientific">Puccinia striiformis</name>
    <dbReference type="NCBI Taxonomy" id="27350"/>
    <lineage>
        <taxon>Eukaryota</taxon>
        <taxon>Fungi</taxon>
        <taxon>Dikarya</taxon>
        <taxon>Basidiomycota</taxon>
        <taxon>Pucciniomycotina</taxon>
        <taxon>Pucciniomycetes</taxon>
        <taxon>Pucciniales</taxon>
        <taxon>Pucciniaceae</taxon>
        <taxon>Puccinia</taxon>
    </lineage>
</organism>
<gene>
    <name evidence="2" type="ORF">PSHT_05219</name>
</gene>
<keyword evidence="1" id="KW-0732">Signal</keyword>
<dbReference type="AlphaFoldDB" id="A0A2S4WAW3"/>
<evidence type="ECO:0000313" key="3">
    <source>
        <dbReference type="Proteomes" id="UP000238274"/>
    </source>
</evidence>
<name>A0A2S4WAW3_9BASI</name>
<dbReference type="VEuPathDB" id="FungiDB:PSHT_05219"/>
<feature type="signal peptide" evidence="1">
    <location>
        <begin position="1"/>
        <end position="18"/>
    </location>
</feature>